<evidence type="ECO:0000313" key="5">
    <source>
        <dbReference type="EMBL" id="ROT84738.1"/>
    </source>
</evidence>
<dbReference type="PROSITE" id="PS50240">
    <property type="entry name" value="TRYPSIN_DOM"/>
    <property type="match status" value="1"/>
</dbReference>
<protein>
    <submittedName>
        <fullName evidence="5">Trypsin</fullName>
    </submittedName>
</protein>
<dbReference type="CDD" id="cd00190">
    <property type="entry name" value="Tryp_SPc"/>
    <property type="match status" value="1"/>
</dbReference>
<evidence type="ECO:0000256" key="3">
    <source>
        <dbReference type="SAM" id="SignalP"/>
    </source>
</evidence>
<dbReference type="STRING" id="6689.A0A3R7QZG8"/>
<feature type="signal peptide" evidence="3">
    <location>
        <begin position="1"/>
        <end position="19"/>
    </location>
</feature>
<dbReference type="InterPro" id="IPR018114">
    <property type="entry name" value="TRYPSIN_HIS"/>
</dbReference>
<keyword evidence="6" id="KW-1185">Reference proteome</keyword>
<dbReference type="InterPro" id="IPR001254">
    <property type="entry name" value="Trypsin_dom"/>
</dbReference>
<sequence>MRVTLVLSWLLLGASASLAAPSEDSEAPTPEVLTPEARSAILLPPNSLTREGFPGFARNNEICGIRRNSVPDVITRIVGGSPAETHEFPWQVSLQWRYNWYTYHICGASVIDQNWIITAAHCTHQFTPKELLVVAGDHLLKEKEGRRRIGQQDVEGSWIERKSAKDALVIIQRGGFVNFHYGSEQSRYIERIVEHEFYDANTQENDIALIKLSSPLELDGMTVSPTCLPPPMTNFTGDCVVTGWGKLREGGKSADLLQKVIVPIISDKECEDSYRVIGYTGPVVDSMMCAGHEFGGKDACQGDSGGPFACRGADNRYYLAGIVSWGIGCARPNVPGVYTEVSRYINWIDDVVNSRIDIPIRPASLRSSSIEEEEV</sequence>
<dbReference type="Gene3D" id="2.40.10.10">
    <property type="entry name" value="Trypsin-like serine proteases"/>
    <property type="match status" value="1"/>
</dbReference>
<dbReference type="PRINTS" id="PR00722">
    <property type="entry name" value="CHYMOTRYPSIN"/>
</dbReference>
<dbReference type="SMR" id="A0A3R7QZG8"/>
<dbReference type="GO" id="GO:0006508">
    <property type="term" value="P:proteolysis"/>
    <property type="evidence" value="ECO:0007669"/>
    <property type="project" value="UniProtKB-KW"/>
</dbReference>
<keyword evidence="2" id="KW-0720">Serine protease</keyword>
<keyword evidence="2" id="KW-0645">Protease</keyword>
<dbReference type="PROSITE" id="PS00134">
    <property type="entry name" value="TRYPSIN_HIS"/>
    <property type="match status" value="1"/>
</dbReference>
<comment type="caution">
    <text evidence="5">The sequence shown here is derived from an EMBL/GenBank/DDBJ whole genome shotgun (WGS) entry which is preliminary data.</text>
</comment>
<evidence type="ECO:0000256" key="2">
    <source>
        <dbReference type="RuleBase" id="RU363034"/>
    </source>
</evidence>
<feature type="chain" id="PRO_5018737403" evidence="3">
    <location>
        <begin position="20"/>
        <end position="375"/>
    </location>
</feature>
<dbReference type="PANTHER" id="PTHR24252:SF18">
    <property type="entry name" value="OVOCHYMASE 1"/>
    <property type="match status" value="1"/>
</dbReference>
<dbReference type="SUPFAM" id="SSF50494">
    <property type="entry name" value="Trypsin-like serine proteases"/>
    <property type="match status" value="1"/>
</dbReference>
<evidence type="ECO:0000313" key="6">
    <source>
        <dbReference type="Proteomes" id="UP000283509"/>
    </source>
</evidence>
<dbReference type="GO" id="GO:0004252">
    <property type="term" value="F:serine-type endopeptidase activity"/>
    <property type="evidence" value="ECO:0007669"/>
    <property type="project" value="InterPro"/>
</dbReference>
<reference evidence="5 6" key="2">
    <citation type="submission" date="2019-01" db="EMBL/GenBank/DDBJ databases">
        <title>The decoding of complex shrimp genome reveals the adaptation for benthos swimmer, frequently molting mechanism and breeding impact on genome.</title>
        <authorList>
            <person name="Sun Y."/>
            <person name="Gao Y."/>
            <person name="Yu Y."/>
        </authorList>
    </citation>
    <scope>NUCLEOTIDE SEQUENCE [LARGE SCALE GENOMIC DNA]</scope>
    <source>
        <tissue evidence="5">Muscle</tissue>
    </source>
</reference>
<keyword evidence="1" id="KW-1015">Disulfide bond</keyword>
<keyword evidence="2" id="KW-0378">Hydrolase</keyword>
<dbReference type="OrthoDB" id="10061449at2759"/>
<accession>A0A3R7QZG8</accession>
<gene>
    <name evidence="5" type="ORF">C7M84_022083</name>
</gene>
<dbReference type="Proteomes" id="UP000283509">
    <property type="component" value="Unassembled WGS sequence"/>
</dbReference>
<dbReference type="InterPro" id="IPR043504">
    <property type="entry name" value="Peptidase_S1_PA_chymotrypsin"/>
</dbReference>
<dbReference type="Pfam" id="PF00089">
    <property type="entry name" value="Trypsin"/>
    <property type="match status" value="2"/>
</dbReference>
<keyword evidence="3" id="KW-0732">Signal</keyword>
<evidence type="ECO:0000259" key="4">
    <source>
        <dbReference type="PROSITE" id="PS50240"/>
    </source>
</evidence>
<dbReference type="EMBL" id="QCYY01000505">
    <property type="protein sequence ID" value="ROT84738.1"/>
    <property type="molecule type" value="Genomic_DNA"/>
</dbReference>
<name>A0A3R7QZG8_PENVA</name>
<dbReference type="SMART" id="SM00020">
    <property type="entry name" value="Tryp_SPc"/>
    <property type="match status" value="1"/>
</dbReference>
<dbReference type="AlphaFoldDB" id="A0A3R7QZG8"/>
<dbReference type="InterPro" id="IPR001314">
    <property type="entry name" value="Peptidase_S1A"/>
</dbReference>
<evidence type="ECO:0000256" key="1">
    <source>
        <dbReference type="ARBA" id="ARBA00023157"/>
    </source>
</evidence>
<dbReference type="InterPro" id="IPR033116">
    <property type="entry name" value="TRYPSIN_SER"/>
</dbReference>
<proteinExistence type="predicted"/>
<dbReference type="PROSITE" id="PS00135">
    <property type="entry name" value="TRYPSIN_SER"/>
    <property type="match status" value="1"/>
</dbReference>
<dbReference type="InterPro" id="IPR009003">
    <property type="entry name" value="Peptidase_S1_PA"/>
</dbReference>
<organism evidence="5 6">
    <name type="scientific">Penaeus vannamei</name>
    <name type="common">Whiteleg shrimp</name>
    <name type="synonym">Litopenaeus vannamei</name>
    <dbReference type="NCBI Taxonomy" id="6689"/>
    <lineage>
        <taxon>Eukaryota</taxon>
        <taxon>Metazoa</taxon>
        <taxon>Ecdysozoa</taxon>
        <taxon>Arthropoda</taxon>
        <taxon>Crustacea</taxon>
        <taxon>Multicrustacea</taxon>
        <taxon>Malacostraca</taxon>
        <taxon>Eumalacostraca</taxon>
        <taxon>Eucarida</taxon>
        <taxon>Decapoda</taxon>
        <taxon>Dendrobranchiata</taxon>
        <taxon>Penaeoidea</taxon>
        <taxon>Penaeidae</taxon>
        <taxon>Penaeus</taxon>
    </lineage>
</organism>
<dbReference type="PANTHER" id="PTHR24252">
    <property type="entry name" value="ACROSIN-RELATED"/>
    <property type="match status" value="1"/>
</dbReference>
<reference evidence="5 6" key="1">
    <citation type="submission" date="2018-04" db="EMBL/GenBank/DDBJ databases">
        <authorList>
            <person name="Zhang X."/>
            <person name="Yuan J."/>
            <person name="Li F."/>
            <person name="Xiang J."/>
        </authorList>
    </citation>
    <scope>NUCLEOTIDE SEQUENCE [LARGE SCALE GENOMIC DNA]</scope>
    <source>
        <tissue evidence="5">Muscle</tissue>
    </source>
</reference>
<feature type="domain" description="Peptidase S1" evidence="4">
    <location>
        <begin position="77"/>
        <end position="353"/>
    </location>
</feature>